<feature type="transmembrane region" description="Helical" evidence="7">
    <location>
        <begin position="242"/>
        <end position="264"/>
    </location>
</feature>
<comment type="similarity">
    <text evidence="7">Belongs to the binding-protein-dependent transport system permease family.</text>
</comment>
<dbReference type="GO" id="GO:0005886">
    <property type="term" value="C:plasma membrane"/>
    <property type="evidence" value="ECO:0007669"/>
    <property type="project" value="UniProtKB-SubCell"/>
</dbReference>
<evidence type="ECO:0000256" key="7">
    <source>
        <dbReference type="RuleBase" id="RU363032"/>
    </source>
</evidence>
<name>A0A8S8XEL5_9PROT</name>
<gene>
    <name evidence="9" type="ORF">TMPK1_25880</name>
</gene>
<dbReference type="SUPFAM" id="SSF161098">
    <property type="entry name" value="MetI-like"/>
    <property type="match status" value="1"/>
</dbReference>
<dbReference type="Proteomes" id="UP000681075">
    <property type="component" value="Unassembled WGS sequence"/>
</dbReference>
<protein>
    <submittedName>
        <fullName evidence="9">Peptide ABC transporter permease</fullName>
    </submittedName>
</protein>
<keyword evidence="5 7" id="KW-1133">Transmembrane helix</keyword>
<proteinExistence type="inferred from homology"/>
<dbReference type="Gene3D" id="1.10.3720.10">
    <property type="entry name" value="MetI-like"/>
    <property type="match status" value="1"/>
</dbReference>
<dbReference type="Pfam" id="PF19300">
    <property type="entry name" value="BPD_transp_1_N"/>
    <property type="match status" value="1"/>
</dbReference>
<dbReference type="CDD" id="cd06261">
    <property type="entry name" value="TM_PBP2"/>
    <property type="match status" value="1"/>
</dbReference>
<feature type="transmembrane region" description="Helical" evidence="7">
    <location>
        <begin position="101"/>
        <end position="122"/>
    </location>
</feature>
<feature type="domain" description="ABC transmembrane type-1" evidence="8">
    <location>
        <begin position="97"/>
        <end position="303"/>
    </location>
</feature>
<reference evidence="9" key="1">
    <citation type="submission" date="2021-02" db="EMBL/GenBank/DDBJ databases">
        <title>Genome sequence of Rhodospirillales sp. strain TMPK1 isolated from soil.</title>
        <authorList>
            <person name="Nakai R."/>
            <person name="Kusada H."/>
            <person name="Tamaki H."/>
        </authorList>
    </citation>
    <scope>NUCLEOTIDE SEQUENCE</scope>
    <source>
        <strain evidence="9">TMPK1</strain>
    </source>
</reference>
<feature type="transmembrane region" description="Helical" evidence="7">
    <location>
        <begin position="184"/>
        <end position="203"/>
    </location>
</feature>
<evidence type="ECO:0000313" key="9">
    <source>
        <dbReference type="EMBL" id="GIL40351.1"/>
    </source>
</evidence>
<dbReference type="Pfam" id="PF00528">
    <property type="entry name" value="BPD_transp_1"/>
    <property type="match status" value="1"/>
</dbReference>
<evidence type="ECO:0000256" key="5">
    <source>
        <dbReference type="ARBA" id="ARBA00022989"/>
    </source>
</evidence>
<dbReference type="RefSeq" id="WP_420243451.1">
    <property type="nucleotide sequence ID" value="NZ_BOPV01000001.1"/>
</dbReference>
<dbReference type="InterPro" id="IPR045621">
    <property type="entry name" value="BPD_transp_1_N"/>
</dbReference>
<evidence type="ECO:0000256" key="3">
    <source>
        <dbReference type="ARBA" id="ARBA00022475"/>
    </source>
</evidence>
<dbReference type="InterPro" id="IPR035906">
    <property type="entry name" value="MetI-like_sf"/>
</dbReference>
<dbReference type="PANTHER" id="PTHR43163">
    <property type="entry name" value="DIPEPTIDE TRANSPORT SYSTEM PERMEASE PROTEIN DPPB-RELATED"/>
    <property type="match status" value="1"/>
</dbReference>
<keyword evidence="2 7" id="KW-0813">Transport</keyword>
<dbReference type="PROSITE" id="PS50928">
    <property type="entry name" value="ABC_TM1"/>
    <property type="match status" value="1"/>
</dbReference>
<accession>A0A8S8XEL5</accession>
<evidence type="ECO:0000256" key="6">
    <source>
        <dbReference type="ARBA" id="ARBA00023136"/>
    </source>
</evidence>
<comment type="subcellular location">
    <subcellularLocation>
        <location evidence="1 7">Cell membrane</location>
        <topology evidence="1 7">Multi-pass membrane protein</topology>
    </subcellularLocation>
</comment>
<keyword evidence="10" id="KW-1185">Reference proteome</keyword>
<evidence type="ECO:0000259" key="8">
    <source>
        <dbReference type="PROSITE" id="PS50928"/>
    </source>
</evidence>
<keyword evidence="3" id="KW-1003">Cell membrane</keyword>
<dbReference type="InterPro" id="IPR000515">
    <property type="entry name" value="MetI-like"/>
</dbReference>
<keyword evidence="4 7" id="KW-0812">Transmembrane</keyword>
<organism evidence="9 10">
    <name type="scientific">Roseiterribacter gracilis</name>
    <dbReference type="NCBI Taxonomy" id="2812848"/>
    <lineage>
        <taxon>Bacteria</taxon>
        <taxon>Pseudomonadati</taxon>
        <taxon>Pseudomonadota</taxon>
        <taxon>Alphaproteobacteria</taxon>
        <taxon>Rhodospirillales</taxon>
        <taxon>Roseiterribacteraceae</taxon>
        <taxon>Roseiterribacter</taxon>
    </lineage>
</organism>
<comment type="caution">
    <text evidence="9">The sequence shown here is derived from an EMBL/GenBank/DDBJ whole genome shotgun (WGS) entry which is preliminary data.</text>
</comment>
<dbReference type="AlphaFoldDB" id="A0A8S8XEL5"/>
<feature type="transmembrane region" description="Helical" evidence="7">
    <location>
        <begin position="134"/>
        <end position="164"/>
    </location>
</feature>
<dbReference type="EMBL" id="BOPV01000001">
    <property type="protein sequence ID" value="GIL40351.1"/>
    <property type="molecule type" value="Genomic_DNA"/>
</dbReference>
<feature type="transmembrane region" description="Helical" evidence="7">
    <location>
        <begin position="284"/>
        <end position="310"/>
    </location>
</feature>
<dbReference type="PANTHER" id="PTHR43163:SF6">
    <property type="entry name" value="DIPEPTIDE TRANSPORT SYSTEM PERMEASE PROTEIN DPPB-RELATED"/>
    <property type="match status" value="1"/>
</dbReference>
<keyword evidence="6 7" id="KW-0472">Membrane</keyword>
<evidence type="ECO:0000313" key="10">
    <source>
        <dbReference type="Proteomes" id="UP000681075"/>
    </source>
</evidence>
<dbReference type="GO" id="GO:0055085">
    <property type="term" value="P:transmembrane transport"/>
    <property type="evidence" value="ECO:0007669"/>
    <property type="project" value="InterPro"/>
</dbReference>
<evidence type="ECO:0000256" key="1">
    <source>
        <dbReference type="ARBA" id="ARBA00004651"/>
    </source>
</evidence>
<evidence type="ECO:0000256" key="4">
    <source>
        <dbReference type="ARBA" id="ARBA00022692"/>
    </source>
</evidence>
<evidence type="ECO:0000256" key="2">
    <source>
        <dbReference type="ARBA" id="ARBA00022448"/>
    </source>
</evidence>
<sequence length="321" mass="34573">MARFLTERLLQALLVLLVMSFVVYMLIGLMPGDPIDLMIASDPNLTAADAARLKALYGLDKPVIERYFNWLLAALSGDLGYSRLAAQPTLAVVLPRMGNTAILMACTLLLALGIALPAGIYAARKPYTKLDTLVNFLCFGGISMPSFWLALLLIILFAVTLGWLPASGMAPVGSESFAARLPYLVMPVMTLTLLNAGVLTRHIRAAMLEQLRQDYVRTARAKGVAETTVVWKHALRNGMIPIVTIISHDIGTLFSGAVVTETIFGYLGMGKLIYDSVMGNDFNVALVALLAATAMILLANLIADVAYAALDPRVTFAARKA</sequence>
<feature type="transmembrane region" description="Helical" evidence="7">
    <location>
        <begin position="12"/>
        <end position="30"/>
    </location>
</feature>